<evidence type="ECO:0000259" key="2">
    <source>
        <dbReference type="Pfam" id="PF07282"/>
    </source>
</evidence>
<dbReference type="Pfam" id="PF07282">
    <property type="entry name" value="Cas12f1-like_TNB"/>
    <property type="match status" value="1"/>
</dbReference>
<name>A0A8F5BUS5_9CREN</name>
<organism evidence="3 4">
    <name type="scientific">Saccharolobus shibatae</name>
    <dbReference type="NCBI Taxonomy" id="2286"/>
    <lineage>
        <taxon>Archaea</taxon>
        <taxon>Thermoproteota</taxon>
        <taxon>Thermoprotei</taxon>
        <taxon>Sulfolobales</taxon>
        <taxon>Sulfolobaceae</taxon>
        <taxon>Saccharolobus</taxon>
    </lineage>
</organism>
<dbReference type="InterPro" id="IPR051399">
    <property type="entry name" value="RNA-guided_DNA_endo/Transpos"/>
</dbReference>
<dbReference type="NCBIfam" id="NF040570">
    <property type="entry name" value="guided_TnpB"/>
    <property type="match status" value="1"/>
</dbReference>
<protein>
    <submittedName>
        <fullName evidence="3">Transposase</fullName>
    </submittedName>
</protein>
<feature type="domain" description="Cas12f1-like TNB" evidence="2">
    <location>
        <begin position="299"/>
        <end position="363"/>
    </location>
</feature>
<dbReference type="InterPro" id="IPR010095">
    <property type="entry name" value="Cas12f1-like_TNB"/>
</dbReference>
<sequence length="401" mass="46961">MARRKKKNPIRATVSMKIGSSDSLLAFSNHYVKALRYVLFWLKENKVNPNENGVLQLVHQELYEKLREEFSLPSKVAEDCYRDALSVYKGWFNNPKKGRFPRVYKPTVWLTPKLSYSIDFEKMMVGIASVGELPILGYPRNFSFYKDWELREARLVIREDKAFLKVTFEKEQVNVEPKGSVAVDVNMSEIVVGKDGSNCVRIPTRLHEAHHFKSLAEALQRKYSKRWRENRRIVHRIHSFHQKAKRIMEDFARKVGEWVVDIAKDFGVNVVKLENLKDMIKRVNKLPLEFRDKLYLMQYRRVQYWIEWQAKKHGLLVEYVNPRYSSTMCPRCGQKMKEVGYRYFSCPSCGYENDRDVIGIMNLNGRGVSDPLDCPSNEGCSPESMRGTIVLYGRPKIILQK</sequence>
<dbReference type="EMBL" id="CP077715">
    <property type="protein sequence ID" value="QXJ31836.1"/>
    <property type="molecule type" value="Genomic_DNA"/>
</dbReference>
<evidence type="ECO:0000313" key="4">
    <source>
        <dbReference type="Proteomes" id="UP000693941"/>
    </source>
</evidence>
<gene>
    <name evidence="3" type="ORF">J5U21_01487</name>
</gene>
<dbReference type="PANTHER" id="PTHR30405">
    <property type="entry name" value="TRANSPOSASE"/>
    <property type="match status" value="1"/>
</dbReference>
<dbReference type="NCBIfam" id="TIGR01766">
    <property type="entry name" value="IS200/IS605 family accessory protein TnpB-like domain"/>
    <property type="match status" value="1"/>
</dbReference>
<evidence type="ECO:0000256" key="1">
    <source>
        <dbReference type="ARBA" id="ARBA00023125"/>
    </source>
</evidence>
<evidence type="ECO:0000313" key="3">
    <source>
        <dbReference type="EMBL" id="QXJ31836.1"/>
    </source>
</evidence>
<dbReference type="GO" id="GO:0003677">
    <property type="term" value="F:DNA binding"/>
    <property type="evidence" value="ECO:0007669"/>
    <property type="project" value="UniProtKB-KW"/>
</dbReference>
<accession>A0A8F5BUS5</accession>
<dbReference type="SUPFAM" id="SSF51998">
    <property type="entry name" value="PFL-like glycyl radical enzymes"/>
    <property type="match status" value="1"/>
</dbReference>
<proteinExistence type="predicted"/>
<reference evidence="3" key="1">
    <citation type="journal article" date="2021" name="Environ. Microbiol.">
        <title>New insights into the diversity and evolution of the archaeal mobilome from three complete genomes of Saccharolobus shibatae.</title>
        <authorList>
            <person name="Medvedeva S."/>
            <person name="Brandt D."/>
            <person name="Cvirkaite-Krupovic V."/>
            <person name="Liu Y."/>
            <person name="Severinov K."/>
            <person name="Ishino S."/>
            <person name="Ishino Y."/>
            <person name="Prangishvili D."/>
            <person name="Kalinowski J."/>
            <person name="Krupovic M."/>
        </authorList>
    </citation>
    <scope>NUCLEOTIDE SEQUENCE</scope>
    <source>
        <strain evidence="3">BEU9</strain>
    </source>
</reference>
<dbReference type="Proteomes" id="UP000693941">
    <property type="component" value="Chromosome"/>
</dbReference>
<keyword evidence="1" id="KW-0238">DNA-binding</keyword>
<dbReference type="AlphaFoldDB" id="A0A8F5BUS5"/>
<dbReference type="PANTHER" id="PTHR30405:SF21">
    <property type="entry name" value="TRANSPOSASE-RELATED"/>
    <property type="match status" value="1"/>
</dbReference>